<protein>
    <recommendedName>
        <fullName evidence="2 5">peptidylprolyl isomerase</fullName>
        <ecNumber evidence="2 5">5.2.1.8</ecNumber>
    </recommendedName>
</protein>
<dbReference type="EC" id="5.2.1.8" evidence="2 5"/>
<keyword evidence="3 5" id="KW-0697">Rotamase</keyword>
<feature type="compositionally biased region" description="Basic residues" evidence="6">
    <location>
        <begin position="270"/>
        <end position="282"/>
    </location>
</feature>
<dbReference type="Gene3D" id="2.60.120.340">
    <property type="entry name" value="Nucleoplasmin core domain"/>
    <property type="match status" value="1"/>
</dbReference>
<dbReference type="PANTHER" id="PTHR43811:SF19">
    <property type="entry name" value="39 KDA FK506-BINDING NUCLEAR PROTEIN"/>
    <property type="match status" value="1"/>
</dbReference>
<evidence type="ECO:0000313" key="9">
    <source>
        <dbReference type="Proteomes" id="UP000283530"/>
    </source>
</evidence>
<evidence type="ECO:0000256" key="4">
    <source>
        <dbReference type="ARBA" id="ARBA00023235"/>
    </source>
</evidence>
<dbReference type="Proteomes" id="UP000283530">
    <property type="component" value="Unassembled WGS sequence"/>
</dbReference>
<comment type="caution">
    <text evidence="8">The sequence shown here is derived from an EMBL/GenBank/DDBJ whole genome shotgun (WGS) entry which is preliminary data.</text>
</comment>
<accession>A0A3S3NPU2</accession>
<sequence>MAFWGVELKPGNPYKHRYSEAQGRLHISQATLGSGQSGTKSITVQCNAGNKSPVLLCSLLPERIESCHLSLEFEEDYEVIFSVIGPRSVHLTGFYLASSRGFDRHGDDSDSYGEDIAESGTEQSSGYNSEDDKYDSDFIDDGDLEMVPSPSPEPNGRVTATEEILGDKKCAKGNHTTSTRRLRKKYQPSDSEHDGSSQPKIVAKSSWVIFSDDEDENAKDNSAEIMMEDGMEEQKDDDSQSAYLKRKNYAINQNGECDRRAKAENEGASKKKKKEKSRKGKISRTDEIAGTEEIAGRDGASTGCKMNNLKTDVLEEETVNKDQDLSVRDELKKLSILTEMNGSAVPLDVIAPESNEKLKKKKRRRAKETSLQPDPSADMEVEICGNDGNKPPNNTAMVEMMDQVQEPSAKAQEPNADLLDDKSIDQSVSYAGVDSHDEGKKKKKKKNKTHQGDTSSRIDEPGIAMEEVKTELIEKKEQKDQAHRSKVRNFSSGLVIEELSMGKQEDKRADCGNKVSIHYTGKLKKNGEIFDSSTGRRPLKFRLGAGKVIEGLDVGVAGMFIGEKRRLTIPPSMGYGAQEHGEIPANAWLVFDVELVDVH</sequence>
<feature type="compositionally biased region" description="Basic and acidic residues" evidence="6">
    <location>
        <begin position="256"/>
        <end position="269"/>
    </location>
</feature>
<keyword evidence="4 5" id="KW-0413">Isomerase</keyword>
<feature type="compositionally biased region" description="Acidic residues" evidence="6">
    <location>
        <begin position="226"/>
        <end position="236"/>
    </location>
</feature>
<dbReference type="InterPro" id="IPR046357">
    <property type="entry name" value="PPIase_dom_sf"/>
</dbReference>
<keyword evidence="9" id="KW-1185">Reference proteome</keyword>
<gene>
    <name evidence="8" type="ORF">CKAN_02113100</name>
</gene>
<dbReference type="SUPFAM" id="SSF54534">
    <property type="entry name" value="FKBP-like"/>
    <property type="match status" value="1"/>
</dbReference>
<comment type="catalytic activity">
    <reaction evidence="1 5">
        <text>[protein]-peptidylproline (omega=180) = [protein]-peptidylproline (omega=0)</text>
        <dbReference type="Rhea" id="RHEA:16237"/>
        <dbReference type="Rhea" id="RHEA-COMP:10747"/>
        <dbReference type="Rhea" id="RHEA-COMP:10748"/>
        <dbReference type="ChEBI" id="CHEBI:83833"/>
        <dbReference type="ChEBI" id="CHEBI:83834"/>
        <dbReference type="EC" id="5.2.1.8"/>
    </reaction>
</comment>
<evidence type="ECO:0000256" key="1">
    <source>
        <dbReference type="ARBA" id="ARBA00000971"/>
    </source>
</evidence>
<feature type="region of interest" description="Disordered" evidence="6">
    <location>
        <begin position="104"/>
        <end position="305"/>
    </location>
</feature>
<dbReference type="Pfam" id="PF00254">
    <property type="entry name" value="FKBP_C"/>
    <property type="match status" value="1"/>
</dbReference>
<dbReference type="AlphaFoldDB" id="A0A3S3NPU2"/>
<dbReference type="GO" id="GO:0003755">
    <property type="term" value="F:peptidyl-prolyl cis-trans isomerase activity"/>
    <property type="evidence" value="ECO:0007669"/>
    <property type="project" value="UniProtKB-KW"/>
</dbReference>
<dbReference type="STRING" id="337451.A0A3S3NPU2"/>
<dbReference type="FunFam" id="3.10.50.40:FF:000006">
    <property type="entry name" value="Peptidyl-prolyl cis-trans isomerase"/>
    <property type="match status" value="1"/>
</dbReference>
<dbReference type="Pfam" id="PF17800">
    <property type="entry name" value="NPL"/>
    <property type="match status" value="1"/>
</dbReference>
<dbReference type="InterPro" id="IPR001179">
    <property type="entry name" value="PPIase_FKBP_dom"/>
</dbReference>
<feature type="domain" description="PPIase FKBP-type" evidence="7">
    <location>
        <begin position="512"/>
        <end position="599"/>
    </location>
</feature>
<evidence type="ECO:0000256" key="6">
    <source>
        <dbReference type="SAM" id="MobiDB-lite"/>
    </source>
</evidence>
<evidence type="ECO:0000313" key="8">
    <source>
        <dbReference type="EMBL" id="RWR91944.1"/>
    </source>
</evidence>
<dbReference type="EMBL" id="QPKB01000009">
    <property type="protein sequence ID" value="RWR91944.1"/>
    <property type="molecule type" value="Genomic_DNA"/>
</dbReference>
<feature type="compositionally biased region" description="Acidic residues" evidence="6">
    <location>
        <begin position="132"/>
        <end position="144"/>
    </location>
</feature>
<dbReference type="OrthoDB" id="1902587at2759"/>
<organism evidence="8 9">
    <name type="scientific">Cinnamomum micranthum f. kanehirae</name>
    <dbReference type="NCBI Taxonomy" id="337451"/>
    <lineage>
        <taxon>Eukaryota</taxon>
        <taxon>Viridiplantae</taxon>
        <taxon>Streptophyta</taxon>
        <taxon>Embryophyta</taxon>
        <taxon>Tracheophyta</taxon>
        <taxon>Spermatophyta</taxon>
        <taxon>Magnoliopsida</taxon>
        <taxon>Magnoliidae</taxon>
        <taxon>Laurales</taxon>
        <taxon>Lauraceae</taxon>
        <taxon>Cinnamomum</taxon>
    </lineage>
</organism>
<proteinExistence type="predicted"/>
<dbReference type="Gene3D" id="3.10.50.40">
    <property type="match status" value="1"/>
</dbReference>
<reference evidence="8 9" key="1">
    <citation type="journal article" date="2019" name="Nat. Plants">
        <title>Stout camphor tree genome fills gaps in understanding of flowering plant genome evolution.</title>
        <authorList>
            <person name="Chaw S.M."/>
            <person name="Liu Y.C."/>
            <person name="Wu Y.W."/>
            <person name="Wang H.Y."/>
            <person name="Lin C.I."/>
            <person name="Wu C.S."/>
            <person name="Ke H.M."/>
            <person name="Chang L.Y."/>
            <person name="Hsu C.Y."/>
            <person name="Yang H.T."/>
            <person name="Sudianto E."/>
            <person name="Hsu M.H."/>
            <person name="Wu K.P."/>
            <person name="Wang L.N."/>
            <person name="Leebens-Mack J.H."/>
            <person name="Tsai I.J."/>
        </authorList>
    </citation>
    <scope>NUCLEOTIDE SEQUENCE [LARGE SCALE GENOMIC DNA]</scope>
    <source>
        <strain evidence="9">cv. Chaw 1501</strain>
        <tissue evidence="8">Young leaves</tissue>
    </source>
</reference>
<dbReference type="PANTHER" id="PTHR43811">
    <property type="entry name" value="FKBP-TYPE PEPTIDYL-PROLYL CIS-TRANS ISOMERASE FKPA"/>
    <property type="match status" value="1"/>
</dbReference>
<evidence type="ECO:0000256" key="3">
    <source>
        <dbReference type="ARBA" id="ARBA00023110"/>
    </source>
</evidence>
<feature type="region of interest" description="Disordered" evidence="6">
    <location>
        <begin position="342"/>
        <end position="463"/>
    </location>
</feature>
<dbReference type="PROSITE" id="PS50059">
    <property type="entry name" value="FKBP_PPIASE"/>
    <property type="match status" value="1"/>
</dbReference>
<evidence type="ECO:0000256" key="5">
    <source>
        <dbReference type="PROSITE-ProRule" id="PRU00277"/>
    </source>
</evidence>
<name>A0A3S3NPU2_9MAGN</name>
<evidence type="ECO:0000256" key="2">
    <source>
        <dbReference type="ARBA" id="ARBA00013194"/>
    </source>
</evidence>
<dbReference type="InterPro" id="IPR041232">
    <property type="entry name" value="NPL"/>
</dbReference>
<evidence type="ECO:0000259" key="7">
    <source>
        <dbReference type="PROSITE" id="PS50059"/>
    </source>
</evidence>